<evidence type="ECO:0000313" key="1">
    <source>
        <dbReference type="EMBL" id="EKE29185.1"/>
    </source>
</evidence>
<sequence>MTEMESIWRVFNMLLENTAKDPDWYCLEWYLSKNEVRCMVPLKG</sequence>
<protein>
    <submittedName>
        <fullName evidence="1">Uncharacterized protein</fullName>
    </submittedName>
</protein>
<comment type="caution">
    <text evidence="1">The sequence shown here is derived from an EMBL/GenBank/DDBJ whole genome shotgun (WGS) entry which is preliminary data.</text>
</comment>
<reference evidence="1" key="1">
    <citation type="journal article" date="2012" name="Science">
        <title>Fermentation, hydrogen, and sulfur metabolism in multiple uncultivated bacterial phyla.</title>
        <authorList>
            <person name="Wrighton K.C."/>
            <person name="Thomas B.C."/>
            <person name="Sharon I."/>
            <person name="Miller C.S."/>
            <person name="Castelle C.J."/>
            <person name="VerBerkmoes N.C."/>
            <person name="Wilkins M.J."/>
            <person name="Hettich R.L."/>
            <person name="Lipton M.S."/>
            <person name="Williams K.H."/>
            <person name="Long P.E."/>
            <person name="Banfield J.F."/>
        </authorList>
    </citation>
    <scope>NUCLEOTIDE SEQUENCE [LARGE SCALE GENOMIC DNA]</scope>
</reference>
<dbReference type="EMBL" id="AMFJ01000210">
    <property type="protein sequence ID" value="EKE29185.1"/>
    <property type="molecule type" value="Genomic_DNA"/>
</dbReference>
<dbReference type="AlphaFoldDB" id="K2H0A5"/>
<gene>
    <name evidence="1" type="ORF">ACD_2C00210G0013</name>
</gene>
<name>K2H0A5_9BACT</name>
<accession>K2H0A5</accession>
<proteinExistence type="predicted"/>
<organism evidence="1">
    <name type="scientific">uncultured bacterium</name>
    <name type="common">gcode 4</name>
    <dbReference type="NCBI Taxonomy" id="1234023"/>
    <lineage>
        <taxon>Bacteria</taxon>
        <taxon>environmental samples</taxon>
    </lineage>
</organism>